<reference evidence="1" key="1">
    <citation type="submission" date="2019-08" db="EMBL/GenBank/DDBJ databases">
        <authorList>
            <person name="Kucharzyk K."/>
            <person name="Murdoch R.W."/>
            <person name="Higgins S."/>
            <person name="Loffler F."/>
        </authorList>
    </citation>
    <scope>NUCLEOTIDE SEQUENCE</scope>
</reference>
<protein>
    <submittedName>
        <fullName evidence="1">Uncharacterized protein</fullName>
    </submittedName>
</protein>
<organism evidence="1">
    <name type="scientific">bioreactor metagenome</name>
    <dbReference type="NCBI Taxonomy" id="1076179"/>
    <lineage>
        <taxon>unclassified sequences</taxon>
        <taxon>metagenomes</taxon>
        <taxon>ecological metagenomes</taxon>
    </lineage>
</organism>
<dbReference type="EMBL" id="VSSQ01098093">
    <property type="protein sequence ID" value="MPN41204.1"/>
    <property type="molecule type" value="Genomic_DNA"/>
</dbReference>
<proteinExistence type="predicted"/>
<accession>A0A645HYF4</accession>
<name>A0A645HYF4_9ZZZZ</name>
<evidence type="ECO:0000313" key="1">
    <source>
        <dbReference type="EMBL" id="MPN41204.1"/>
    </source>
</evidence>
<comment type="caution">
    <text evidence="1">The sequence shown here is derived from an EMBL/GenBank/DDBJ whole genome shotgun (WGS) entry which is preliminary data.</text>
</comment>
<sequence>MLNVTVKTHCTNKMRSIGSANAANSHKANDMEAIDRKMANEAF</sequence>
<dbReference type="AlphaFoldDB" id="A0A645HYF4"/>
<gene>
    <name evidence="1" type="ORF">SDC9_188746</name>
</gene>